<feature type="region of interest" description="Disordered" evidence="1">
    <location>
        <begin position="14"/>
        <end position="66"/>
    </location>
</feature>
<feature type="compositionally biased region" description="Low complexity" evidence="1">
    <location>
        <begin position="830"/>
        <end position="845"/>
    </location>
</feature>
<evidence type="ECO:0000313" key="3">
    <source>
        <dbReference type="Proteomes" id="UP001221757"/>
    </source>
</evidence>
<protein>
    <submittedName>
        <fullName evidence="2">Uncharacterized protein</fullName>
    </submittedName>
</protein>
<dbReference type="EMBL" id="JARKIE010000133">
    <property type="protein sequence ID" value="KAJ7678643.1"/>
    <property type="molecule type" value="Genomic_DNA"/>
</dbReference>
<dbReference type="AlphaFoldDB" id="A0AAD7G8X3"/>
<name>A0AAD7G8X3_MYCRO</name>
<accession>A0AAD7G8X3</accession>
<organism evidence="2 3">
    <name type="scientific">Mycena rosella</name>
    <name type="common">Pink bonnet</name>
    <name type="synonym">Agaricus rosellus</name>
    <dbReference type="NCBI Taxonomy" id="1033263"/>
    <lineage>
        <taxon>Eukaryota</taxon>
        <taxon>Fungi</taxon>
        <taxon>Dikarya</taxon>
        <taxon>Basidiomycota</taxon>
        <taxon>Agaricomycotina</taxon>
        <taxon>Agaricomycetes</taxon>
        <taxon>Agaricomycetidae</taxon>
        <taxon>Agaricales</taxon>
        <taxon>Marasmiineae</taxon>
        <taxon>Mycenaceae</taxon>
        <taxon>Mycena</taxon>
    </lineage>
</organism>
<feature type="compositionally biased region" description="Low complexity" evidence="1">
    <location>
        <begin position="578"/>
        <end position="588"/>
    </location>
</feature>
<evidence type="ECO:0000313" key="2">
    <source>
        <dbReference type="EMBL" id="KAJ7678643.1"/>
    </source>
</evidence>
<feature type="compositionally biased region" description="Acidic residues" evidence="1">
    <location>
        <begin position="1105"/>
        <end position="1115"/>
    </location>
</feature>
<feature type="compositionally biased region" description="Basic and acidic residues" evidence="1">
    <location>
        <begin position="121"/>
        <end position="176"/>
    </location>
</feature>
<keyword evidence="3" id="KW-1185">Reference proteome</keyword>
<feature type="compositionally biased region" description="Basic and acidic residues" evidence="1">
    <location>
        <begin position="1069"/>
        <end position="1095"/>
    </location>
</feature>
<comment type="caution">
    <text evidence="2">The sequence shown here is derived from an EMBL/GenBank/DDBJ whole genome shotgun (WGS) entry which is preliminary data.</text>
</comment>
<feature type="region of interest" description="Disordered" evidence="1">
    <location>
        <begin position="578"/>
        <end position="617"/>
    </location>
</feature>
<feature type="region of interest" description="Disordered" evidence="1">
    <location>
        <begin position="964"/>
        <end position="994"/>
    </location>
</feature>
<feature type="region of interest" description="Disordered" evidence="1">
    <location>
        <begin position="105"/>
        <end position="186"/>
    </location>
</feature>
<reference evidence="2" key="1">
    <citation type="submission" date="2023-03" db="EMBL/GenBank/DDBJ databases">
        <title>Massive genome expansion in bonnet fungi (Mycena s.s.) driven by repeated elements and novel gene families across ecological guilds.</title>
        <authorList>
            <consortium name="Lawrence Berkeley National Laboratory"/>
            <person name="Harder C.B."/>
            <person name="Miyauchi S."/>
            <person name="Viragh M."/>
            <person name="Kuo A."/>
            <person name="Thoen E."/>
            <person name="Andreopoulos B."/>
            <person name="Lu D."/>
            <person name="Skrede I."/>
            <person name="Drula E."/>
            <person name="Henrissat B."/>
            <person name="Morin E."/>
            <person name="Kohler A."/>
            <person name="Barry K."/>
            <person name="LaButti K."/>
            <person name="Morin E."/>
            <person name="Salamov A."/>
            <person name="Lipzen A."/>
            <person name="Mereny Z."/>
            <person name="Hegedus B."/>
            <person name="Baldrian P."/>
            <person name="Stursova M."/>
            <person name="Weitz H."/>
            <person name="Taylor A."/>
            <person name="Grigoriev I.V."/>
            <person name="Nagy L.G."/>
            <person name="Martin F."/>
            <person name="Kauserud H."/>
        </authorList>
    </citation>
    <scope>NUCLEOTIDE SEQUENCE</scope>
    <source>
        <strain evidence="2">CBHHK067</strain>
    </source>
</reference>
<feature type="region of interest" description="Disordered" evidence="1">
    <location>
        <begin position="679"/>
        <end position="709"/>
    </location>
</feature>
<evidence type="ECO:0000256" key="1">
    <source>
        <dbReference type="SAM" id="MobiDB-lite"/>
    </source>
</evidence>
<feature type="region of interest" description="Disordered" evidence="1">
    <location>
        <begin position="791"/>
        <end position="866"/>
    </location>
</feature>
<gene>
    <name evidence="2" type="ORF">B0H17DRAFT_1206701</name>
</gene>
<feature type="compositionally biased region" description="Low complexity" evidence="1">
    <location>
        <begin position="41"/>
        <end position="62"/>
    </location>
</feature>
<feature type="compositionally biased region" description="Basic and acidic residues" evidence="1">
    <location>
        <begin position="802"/>
        <end position="819"/>
    </location>
</feature>
<feature type="compositionally biased region" description="Acidic residues" evidence="1">
    <location>
        <begin position="983"/>
        <end position="994"/>
    </location>
</feature>
<sequence>MFCDVVARFTDFGSRPNSALTTTTTTTDDDDEPMPLPPTSRTPRSLSTTPSAAPAISSAITSGTRTTATAGFKGKALRSWPQLPPEVIRLIATYHLHAAAAATPLPASWDHPTPPSAHTHSTHESEGEGGHDNTRQDSRPDSRQDDRADNDNARQDNARQDSRQDSRQDNRQDNRPRTTVQDNNALGRAVPWDQRLVYVAARDAREMEVFMSVCPAWGGAVEMHAFWKSAIKLLDPFNQCGNFAWMTPLQPPSQHSSAAAPQPVPATPYHHFRQILNYACLPCRINAPRSTHGLNSGRRTVGSARLGTVVLCKEHHGARRARWCGVCLKDGDIARMVRADVLRHAQDALQHAEYALKQARWDAERGRAGPGSVDRAYEAREAAAAALGRAQRAEELGDAGVADNEDEGTFAHVHATCRACRAEWLWRGALGAAANASAAGGAGEGGYDRGAELLGALGVSGAGAFAPADAGVRAAVAAFVELGEGTVRHVLVVASERGWLRAQTRWAEMMGQALAARRFNAGDRALSGAARPDYSGVATVRFVKSGERGRRGRSATPESYANNAANVAAYARAGYTNTTTNTTTTTASDYEEEYDDEYDEDDSELDLELEDEEELEDDDELATALEASVRELALGDWARGRILDGAWVAPADVYYNLHVGDLDGPDARVKAVHPVPWAVSPPSSPSPAAAPPDAPTDVHPGPAPPPPPTYALAEAAHTAHVRQLRAVLLPAFRNVVRRLVVECALDAAEGARADPAVRAARMGLGDVVSAVREEEGVWFDGVDWRERRRNARAEAGAVGVEEGDRERDGERERRHRAEGSDDSSEGTPRTSGTSPVLSTSTLGTTPSPPPLGEHHKGTEEQRQPTIAVMPVLDPPRLLRPIPYVPETIAHLPPYSIEALRTVWREACAPLYHCRCSICERAMAVAQAAQGGDPAATAPKPAAVVIPAAKPHSADAPFVVHLPAEDDAGGRGADSVVSLRDGDGDGDGDADEEELLSPRSLYFRQLEEQEGEGAAEREMELIDDMEAGRLRALDEEEEELYSESEEFEEEEGAGAAYALAPGAWVAGRKRSVDELEREAGAEGEGGRARTGEREYGVRLLKRSSEELDADGTDADTDTASAGSARSKRARLEGAESPPDTNTPGTVGSGEESAYETGAPTALRVSVDDAM</sequence>
<feature type="region of interest" description="Disordered" evidence="1">
    <location>
        <begin position="1068"/>
        <end position="1169"/>
    </location>
</feature>
<proteinExistence type="predicted"/>
<feature type="compositionally biased region" description="Basic and acidic residues" evidence="1">
    <location>
        <begin position="852"/>
        <end position="862"/>
    </location>
</feature>
<feature type="compositionally biased region" description="Acidic residues" evidence="1">
    <location>
        <begin position="589"/>
        <end position="617"/>
    </location>
</feature>
<feature type="compositionally biased region" description="Pro residues" evidence="1">
    <location>
        <begin position="682"/>
        <end position="694"/>
    </location>
</feature>
<dbReference type="Proteomes" id="UP001221757">
    <property type="component" value="Unassembled WGS sequence"/>
</dbReference>